<gene>
    <name evidence="2" type="ORF">B7C42_03971</name>
</gene>
<organism evidence="2 3">
    <name type="scientific">Nocardia cerradoensis</name>
    <dbReference type="NCBI Taxonomy" id="85688"/>
    <lineage>
        <taxon>Bacteria</taxon>
        <taxon>Bacillati</taxon>
        <taxon>Actinomycetota</taxon>
        <taxon>Actinomycetes</taxon>
        <taxon>Mycobacteriales</taxon>
        <taxon>Nocardiaceae</taxon>
        <taxon>Nocardia</taxon>
    </lineage>
</organism>
<protein>
    <recommendedName>
        <fullName evidence="1">DUF4873 domain-containing protein</fullName>
    </recommendedName>
</protein>
<dbReference type="RefSeq" id="WP_094026161.1">
    <property type="nucleotide sequence ID" value="NZ_NGAF01000008.1"/>
</dbReference>
<dbReference type="InterPro" id="IPR032371">
    <property type="entry name" value="DUF4873"/>
</dbReference>
<accession>A0A231H4U2</accession>
<dbReference type="Proteomes" id="UP000215506">
    <property type="component" value="Unassembled WGS sequence"/>
</dbReference>
<dbReference type="AlphaFoldDB" id="A0A231H4U2"/>
<dbReference type="EMBL" id="NGAF01000008">
    <property type="protein sequence ID" value="OXR43736.1"/>
    <property type="molecule type" value="Genomic_DNA"/>
</dbReference>
<evidence type="ECO:0000313" key="2">
    <source>
        <dbReference type="EMBL" id="OXR43736.1"/>
    </source>
</evidence>
<reference evidence="2 3" key="1">
    <citation type="submission" date="2017-07" db="EMBL/GenBank/DDBJ databases">
        <title>First draft Genome Sequence of Nocardia cerradoensis isolated from human infection.</title>
        <authorList>
            <person name="Carrasco G."/>
        </authorList>
    </citation>
    <scope>NUCLEOTIDE SEQUENCE [LARGE SCALE GENOMIC DNA]</scope>
    <source>
        <strain evidence="2 3">CNM20130759</strain>
    </source>
</reference>
<sequence>MRQPEADYQGPAVVVLGDREFAVRVRLRGHRQPIDGIYRWYGRLDPDAALDAAAGNRKQRVEVRTTAGTAAAILGDRDFWGRLRLLGHGAPPYRISTVDDLDARMTR</sequence>
<proteinExistence type="predicted"/>
<evidence type="ECO:0000259" key="1">
    <source>
        <dbReference type="Pfam" id="PF16170"/>
    </source>
</evidence>
<feature type="domain" description="DUF4873" evidence="1">
    <location>
        <begin position="6"/>
        <end position="95"/>
    </location>
</feature>
<dbReference type="Pfam" id="PF16170">
    <property type="entry name" value="DUF4873"/>
    <property type="match status" value="1"/>
</dbReference>
<comment type="caution">
    <text evidence="2">The sequence shown here is derived from an EMBL/GenBank/DDBJ whole genome shotgun (WGS) entry which is preliminary data.</text>
</comment>
<evidence type="ECO:0000313" key="3">
    <source>
        <dbReference type="Proteomes" id="UP000215506"/>
    </source>
</evidence>
<keyword evidence="3" id="KW-1185">Reference proteome</keyword>
<name>A0A231H4U2_9NOCA</name>